<gene>
    <name evidence="2" type="ORF">SAMN02746011_00898</name>
</gene>
<dbReference type="AlphaFoldDB" id="A0A1T4KZ07"/>
<organism evidence="2 3">
    <name type="scientific">Globicatella sulfidifaciens DSM 15739</name>
    <dbReference type="NCBI Taxonomy" id="1121925"/>
    <lineage>
        <taxon>Bacteria</taxon>
        <taxon>Bacillati</taxon>
        <taxon>Bacillota</taxon>
        <taxon>Bacilli</taxon>
        <taxon>Lactobacillales</taxon>
        <taxon>Aerococcaceae</taxon>
        <taxon>Globicatella</taxon>
    </lineage>
</organism>
<dbReference type="InterPro" id="IPR052200">
    <property type="entry name" value="Protoporphyrinogen_IX_DH"/>
</dbReference>
<name>A0A1T4KZ07_9LACT</name>
<feature type="domain" description="Flavodoxin" evidence="1">
    <location>
        <begin position="4"/>
        <end position="124"/>
    </location>
</feature>
<sequence>MEIIVIHSSRYGSTEKYAIEISKKLRCPVVDSAQVSVEDLASYDIIILGTCLLEGQLSDAAMYEQWVKQYPDKHWALFTVGLSNPKLTDFKDILDNNFEDTTIEKVELFHYRGAIQYKRLLLMESLVSKVKQKRLTSIDYVPLDDDNERLLRKYGTTYDFTDKENTILLIDWVNKILRNEKELEE</sequence>
<dbReference type="InterPro" id="IPR026816">
    <property type="entry name" value="Flavodoxin_dom"/>
</dbReference>
<dbReference type="InterPro" id="IPR029039">
    <property type="entry name" value="Flavoprotein-like_sf"/>
</dbReference>
<keyword evidence="3" id="KW-1185">Reference proteome</keyword>
<dbReference type="GO" id="GO:0006783">
    <property type="term" value="P:heme biosynthetic process"/>
    <property type="evidence" value="ECO:0007669"/>
    <property type="project" value="TreeGrafter"/>
</dbReference>
<dbReference type="Proteomes" id="UP000189941">
    <property type="component" value="Unassembled WGS sequence"/>
</dbReference>
<evidence type="ECO:0000313" key="3">
    <source>
        <dbReference type="Proteomes" id="UP000189941"/>
    </source>
</evidence>
<dbReference type="RefSeq" id="WP_078755688.1">
    <property type="nucleotide sequence ID" value="NZ_FUWO01000006.1"/>
</dbReference>
<dbReference type="EMBL" id="FUWO01000006">
    <property type="protein sequence ID" value="SJZ47656.1"/>
    <property type="molecule type" value="Genomic_DNA"/>
</dbReference>
<dbReference type="OrthoDB" id="2146857at2"/>
<evidence type="ECO:0000313" key="2">
    <source>
        <dbReference type="EMBL" id="SJZ47656.1"/>
    </source>
</evidence>
<dbReference type="GO" id="GO:0070819">
    <property type="term" value="F:menaquinone-dependent protoporphyrinogen oxidase activity"/>
    <property type="evidence" value="ECO:0007669"/>
    <property type="project" value="TreeGrafter"/>
</dbReference>
<evidence type="ECO:0000259" key="1">
    <source>
        <dbReference type="Pfam" id="PF12724"/>
    </source>
</evidence>
<dbReference type="GO" id="GO:0010181">
    <property type="term" value="F:FMN binding"/>
    <property type="evidence" value="ECO:0007669"/>
    <property type="project" value="TreeGrafter"/>
</dbReference>
<dbReference type="PANTHER" id="PTHR38030">
    <property type="entry name" value="PROTOPORPHYRINOGEN IX DEHYDROGENASE [MENAQUINONE]"/>
    <property type="match status" value="1"/>
</dbReference>
<dbReference type="PANTHER" id="PTHR38030:SF2">
    <property type="entry name" value="PROTOPORPHYRINOGEN IX DEHYDROGENASE [QUINONE]"/>
    <property type="match status" value="1"/>
</dbReference>
<reference evidence="3" key="1">
    <citation type="submission" date="2017-02" db="EMBL/GenBank/DDBJ databases">
        <authorList>
            <person name="Varghese N."/>
            <person name="Submissions S."/>
        </authorList>
    </citation>
    <scope>NUCLEOTIDE SEQUENCE [LARGE SCALE GENOMIC DNA]</scope>
    <source>
        <strain evidence="3">DSM 15739</strain>
    </source>
</reference>
<protein>
    <submittedName>
        <fullName evidence="2">Flavodoxin</fullName>
    </submittedName>
</protein>
<accession>A0A1T4KZ07</accession>
<dbReference type="Pfam" id="PF12724">
    <property type="entry name" value="Flavodoxin_5"/>
    <property type="match status" value="1"/>
</dbReference>
<dbReference type="STRING" id="1121925.SAMN02746011_00898"/>
<proteinExistence type="predicted"/>
<dbReference type="SUPFAM" id="SSF52218">
    <property type="entry name" value="Flavoproteins"/>
    <property type="match status" value="1"/>
</dbReference>
<dbReference type="Gene3D" id="3.40.50.360">
    <property type="match status" value="1"/>
</dbReference>